<keyword evidence="3" id="KW-1185">Reference proteome</keyword>
<dbReference type="InterPro" id="IPR050496">
    <property type="entry name" value="SNF2_RAD54_helicase_repair"/>
</dbReference>
<dbReference type="GO" id="GO:0004386">
    <property type="term" value="F:helicase activity"/>
    <property type="evidence" value="ECO:0007669"/>
    <property type="project" value="UniProtKB-KW"/>
</dbReference>
<name>A0ABW3ZZ34_9BACI</name>
<dbReference type="InterPro" id="IPR001650">
    <property type="entry name" value="Helicase_C-like"/>
</dbReference>
<dbReference type="Gene3D" id="3.40.50.10810">
    <property type="entry name" value="Tandem AAA-ATPase domain"/>
    <property type="match status" value="1"/>
</dbReference>
<sequence>MEIKIYANERHFDGKLHLAAVDDDPQLGEHLVLSSFVSLPEAVRAMTAGFVEGRPMKIDHDEYRGFSGEHHKMLVKPIGQGDVAHGMVYHAQATIDGISDIANAEEKDTLKGYIVSTDGDVETAVAEHVIRRFSLPNAWKTEYSSIFSPFIRELKVIRNQAFQNLWPDFKMFRLDISEKQVKVLITEKISEGVLKIEQGDLNGSFHPDMSMKEYLTQNAEILAKKLRNKKPRYLQGTGFHPSIGDMERVPFPSQAGVVQGLWDAFQDGHSTTIINGTMGTGKSIAACAMANRFHAENMKNGKSGSAFLISAPSVTLNKWKNGEILETLPDATVTIINSTEQALKLLDKVRNGYKPQGMEFYLLSLDRAKLGHVPHFAGIWKRVKESKHYYTWHCPDCYQPLVKKDEDGEEYVHVEWDDIAEGEAPDPDDLHAYNKLNANGLPFVPKWKKQGKQFEKCNHYLMKGEKPACHCKMWRPALKSRGETRMKDRWNISLIMKKIKGFFDLYICDEVHQAKAEDSGRGDAFGQLVHTAPRQLLLTGTLTTGRSSSIKEILWKTMPDHLLKQGFNHRTSSVAWARRYGKVKTVIKHEEQDNGWVVRKKRKLQQPREDAGISPQLTVQLLDFTAFLDLPDIGLPLINLKEEVETVKLDAEHEAKYKSFHEDLHQECKVKAHAGSKGAFAKFIPATINYADNPSLGARVSFTKVDKAGVKSVETFEAEALPKDYFTAKERKLVETVQKELDQGRGCVIYNNYTGTYEMNDRTKYVLESHGIDATILNESNTLKRSEKLKQLENDGVKVIICQMKLVEVGLDLMAWPTIIYNQLNYEINTVRQSSRRAWRVGQDKECKVIYLIADGTQEMAQFIHLVRQRSHALMVEGVLDKSPLAGFAKDEQNNLASDLASCFADSGLADVWRSLADKELEHVEMIDEVNFKDVLKERMKQLSNKTRALCGLPPMQEQRKNQEQVEQPVLDVVPQEQPTNADVIDMNDYIKQDGSGSKVEGQLAFELV</sequence>
<dbReference type="PANTHER" id="PTHR45629:SF7">
    <property type="entry name" value="DNA EXCISION REPAIR PROTEIN ERCC-6-RELATED"/>
    <property type="match status" value="1"/>
</dbReference>
<organism evidence="2 3">
    <name type="scientific">Lentibacillus salinarum</name>
    <dbReference type="NCBI Taxonomy" id="446820"/>
    <lineage>
        <taxon>Bacteria</taxon>
        <taxon>Bacillati</taxon>
        <taxon>Bacillota</taxon>
        <taxon>Bacilli</taxon>
        <taxon>Bacillales</taxon>
        <taxon>Bacillaceae</taxon>
        <taxon>Lentibacillus</taxon>
    </lineage>
</organism>
<keyword evidence="2" id="KW-0547">Nucleotide-binding</keyword>
<dbReference type="Gene3D" id="3.40.50.300">
    <property type="entry name" value="P-loop containing nucleotide triphosphate hydrolases"/>
    <property type="match status" value="1"/>
</dbReference>
<dbReference type="InterPro" id="IPR027417">
    <property type="entry name" value="P-loop_NTPase"/>
</dbReference>
<dbReference type="RefSeq" id="WP_382402379.1">
    <property type="nucleotide sequence ID" value="NZ_JBHTNH010000029.1"/>
</dbReference>
<accession>A0ABW3ZZ34</accession>
<proteinExistence type="predicted"/>
<keyword evidence="2" id="KW-0067">ATP-binding</keyword>
<evidence type="ECO:0000259" key="1">
    <source>
        <dbReference type="Pfam" id="PF00271"/>
    </source>
</evidence>
<protein>
    <submittedName>
        <fullName evidence="2">Helicase-related protein</fullName>
    </submittedName>
</protein>
<gene>
    <name evidence="2" type="ORF">ACFQ4A_15975</name>
</gene>
<dbReference type="EMBL" id="JBHTNH010000029">
    <property type="protein sequence ID" value="MFD1363148.1"/>
    <property type="molecule type" value="Genomic_DNA"/>
</dbReference>
<dbReference type="Pfam" id="PF00271">
    <property type="entry name" value="Helicase_C"/>
    <property type="match status" value="1"/>
</dbReference>
<feature type="domain" description="Helicase C-terminal" evidence="1">
    <location>
        <begin position="733"/>
        <end position="842"/>
    </location>
</feature>
<dbReference type="PANTHER" id="PTHR45629">
    <property type="entry name" value="SNF2/RAD54 FAMILY MEMBER"/>
    <property type="match status" value="1"/>
</dbReference>
<keyword evidence="2" id="KW-0347">Helicase</keyword>
<dbReference type="InterPro" id="IPR038718">
    <property type="entry name" value="SNF2-like_sf"/>
</dbReference>
<evidence type="ECO:0000313" key="2">
    <source>
        <dbReference type="EMBL" id="MFD1363148.1"/>
    </source>
</evidence>
<evidence type="ECO:0000313" key="3">
    <source>
        <dbReference type="Proteomes" id="UP001597178"/>
    </source>
</evidence>
<comment type="caution">
    <text evidence="2">The sequence shown here is derived from an EMBL/GenBank/DDBJ whole genome shotgun (WGS) entry which is preliminary data.</text>
</comment>
<dbReference type="SUPFAM" id="SSF52540">
    <property type="entry name" value="P-loop containing nucleoside triphosphate hydrolases"/>
    <property type="match status" value="2"/>
</dbReference>
<reference evidence="3" key="1">
    <citation type="journal article" date="2019" name="Int. J. Syst. Evol. Microbiol.">
        <title>The Global Catalogue of Microorganisms (GCM) 10K type strain sequencing project: providing services to taxonomists for standard genome sequencing and annotation.</title>
        <authorList>
            <consortium name="The Broad Institute Genomics Platform"/>
            <consortium name="The Broad Institute Genome Sequencing Center for Infectious Disease"/>
            <person name="Wu L."/>
            <person name="Ma J."/>
        </authorList>
    </citation>
    <scope>NUCLEOTIDE SEQUENCE [LARGE SCALE GENOMIC DNA]</scope>
    <source>
        <strain evidence="3">CCUG 54822</strain>
    </source>
</reference>
<dbReference type="Proteomes" id="UP001597178">
    <property type="component" value="Unassembled WGS sequence"/>
</dbReference>
<keyword evidence="2" id="KW-0378">Hydrolase</keyword>